<name>A0A9N7TP19_PLEPL</name>
<keyword evidence="2" id="KW-1185">Reference proteome</keyword>
<organism evidence="1 2">
    <name type="scientific">Pleuronectes platessa</name>
    <name type="common">European plaice</name>
    <dbReference type="NCBI Taxonomy" id="8262"/>
    <lineage>
        <taxon>Eukaryota</taxon>
        <taxon>Metazoa</taxon>
        <taxon>Chordata</taxon>
        <taxon>Craniata</taxon>
        <taxon>Vertebrata</taxon>
        <taxon>Euteleostomi</taxon>
        <taxon>Actinopterygii</taxon>
        <taxon>Neopterygii</taxon>
        <taxon>Teleostei</taxon>
        <taxon>Neoteleostei</taxon>
        <taxon>Acanthomorphata</taxon>
        <taxon>Carangaria</taxon>
        <taxon>Pleuronectiformes</taxon>
        <taxon>Pleuronectoidei</taxon>
        <taxon>Pleuronectidae</taxon>
        <taxon>Pleuronectes</taxon>
    </lineage>
</organism>
<gene>
    <name evidence="1" type="ORF">PLEPLA_LOCUS4228</name>
</gene>
<evidence type="ECO:0000313" key="2">
    <source>
        <dbReference type="Proteomes" id="UP001153269"/>
    </source>
</evidence>
<dbReference type="Proteomes" id="UP001153269">
    <property type="component" value="Unassembled WGS sequence"/>
</dbReference>
<comment type="caution">
    <text evidence="1">The sequence shown here is derived from an EMBL/GenBank/DDBJ whole genome shotgun (WGS) entry which is preliminary data.</text>
</comment>
<proteinExistence type="predicted"/>
<sequence length="124" mass="13468">MALNPPPPFQKLHYSWHSDDGALCLTDDVGQIRAGGGEEEGPQKLGPNLGALSFLSIGSVVTYALAGQGYTDEFASAQRKQKPSSRDKGKYSFYYPKNMKIPTLTHNHCTLNAKPLGDVREVSS</sequence>
<accession>A0A9N7TP19</accession>
<reference evidence="1" key="1">
    <citation type="submission" date="2020-03" db="EMBL/GenBank/DDBJ databases">
        <authorList>
            <person name="Weist P."/>
        </authorList>
    </citation>
    <scope>NUCLEOTIDE SEQUENCE</scope>
</reference>
<dbReference type="AlphaFoldDB" id="A0A9N7TP19"/>
<evidence type="ECO:0000313" key="1">
    <source>
        <dbReference type="EMBL" id="CAB1416437.1"/>
    </source>
</evidence>
<dbReference type="EMBL" id="CADEAL010000208">
    <property type="protein sequence ID" value="CAB1416437.1"/>
    <property type="molecule type" value="Genomic_DNA"/>
</dbReference>
<protein>
    <submittedName>
        <fullName evidence="1">Uncharacterized protein</fullName>
    </submittedName>
</protein>